<evidence type="ECO:0000313" key="3">
    <source>
        <dbReference type="EMBL" id="MFC4489293.1"/>
    </source>
</evidence>
<feature type="region of interest" description="Disordered" evidence="1">
    <location>
        <begin position="491"/>
        <end position="572"/>
    </location>
</feature>
<evidence type="ECO:0000259" key="2">
    <source>
        <dbReference type="Pfam" id="PF01551"/>
    </source>
</evidence>
<comment type="caution">
    <text evidence="3">The sequence shown here is derived from an EMBL/GenBank/DDBJ whole genome shotgun (WGS) entry which is preliminary data.</text>
</comment>
<feature type="region of interest" description="Disordered" evidence="1">
    <location>
        <begin position="90"/>
        <end position="161"/>
    </location>
</feature>
<dbReference type="InterPro" id="IPR050570">
    <property type="entry name" value="Cell_wall_metabolism_enzyme"/>
</dbReference>
<feature type="compositionally biased region" description="Basic and acidic residues" evidence="1">
    <location>
        <begin position="502"/>
        <end position="548"/>
    </location>
</feature>
<evidence type="ECO:0000256" key="1">
    <source>
        <dbReference type="SAM" id="MobiDB-lite"/>
    </source>
</evidence>
<dbReference type="RefSeq" id="WP_231461115.1">
    <property type="nucleotide sequence ID" value="NZ_JAJOHW010000021.1"/>
</dbReference>
<accession>A0ABV8ZNM9</accession>
<dbReference type="SUPFAM" id="SSF51261">
    <property type="entry name" value="Duplicated hybrid motif"/>
    <property type="match status" value="1"/>
</dbReference>
<sequence>MTTYNPGKKFRVSSEWSPDRKHPVTGKHEAHRGQDWAAPAGTDIPAAEAGKVVFKGNMNGYGNTVILEHNLNGKVVQTLYAHMQKPSPLKVGDTVKKGQSVGPVGNTGNRSKGNHVHFEILEDRKSGDGTIKKGHASTDPRKFSFPDHGPKPTANSTKEAEGGVTQIVSSIADKATELSKGVLGYWGQENKEEKAGRGTVQSKGMPFVGGIEKINAKGVSHFQEAAAQTTYGATLWQAEGGGAIGKVNTLGYAGKYQFGRNEVTAVGKKLGYVDAKGNWVGKNDIKSKADWLKNGQVQDEFLKEYTKLNWQTLQRLMKRANLNLKDYIGKKVAGITITESGLLAASHLAGAGSVGNFLKSNGERIAVDGSGKKMTDYLSMGANKDVSSITGNPFEIYKDIGKLDDKEHKYNVAGMSGLSYTRKKDGKKIVVKVMESENYQQQAEYAVGKMKGSQAGPGAAADTVPPTKAEEGWVDSLVNNVEGFFTKGVEKNKAKKASSPRIDPKKADPKKVEPKKVEPKKVEPKKVEPKKVEPKKVEPKKVEPKKVEPNIAEASGRSESASQKNALSETSQLPTEQINIVLGQLQATLSQLSSMLSQPIQITVDVQNGNIVAAVNAANSQQQRRS</sequence>
<dbReference type="Gene3D" id="2.70.70.10">
    <property type="entry name" value="Glucose Permease (Domain IIA)"/>
    <property type="match status" value="1"/>
</dbReference>
<feature type="compositionally biased region" description="Basic and acidic residues" evidence="1">
    <location>
        <begin position="116"/>
        <end position="150"/>
    </location>
</feature>
<evidence type="ECO:0000313" key="4">
    <source>
        <dbReference type="Proteomes" id="UP001595999"/>
    </source>
</evidence>
<dbReference type="InterPro" id="IPR016047">
    <property type="entry name" value="M23ase_b-sheet_dom"/>
</dbReference>
<protein>
    <submittedName>
        <fullName evidence="3">Peptidoglycan DD-metalloendopeptidase family protein</fullName>
    </submittedName>
</protein>
<reference evidence="4" key="1">
    <citation type="journal article" date="2019" name="Int. J. Syst. Evol. Microbiol.">
        <title>The Global Catalogue of Microorganisms (GCM) 10K type strain sequencing project: providing services to taxonomists for standard genome sequencing and annotation.</title>
        <authorList>
            <consortium name="The Broad Institute Genomics Platform"/>
            <consortium name="The Broad Institute Genome Sequencing Center for Infectious Disease"/>
            <person name="Wu L."/>
            <person name="Ma J."/>
        </authorList>
    </citation>
    <scope>NUCLEOTIDE SEQUENCE [LARGE SCALE GENOMIC DNA]</scope>
    <source>
        <strain evidence="4">CGMCC 4.7608</strain>
    </source>
</reference>
<name>A0ABV8ZNM9_9NEIS</name>
<dbReference type="PANTHER" id="PTHR21666">
    <property type="entry name" value="PEPTIDASE-RELATED"/>
    <property type="match status" value="1"/>
</dbReference>
<dbReference type="CDD" id="cd12797">
    <property type="entry name" value="M23_peptidase"/>
    <property type="match status" value="1"/>
</dbReference>
<dbReference type="Proteomes" id="UP001595999">
    <property type="component" value="Unassembled WGS sequence"/>
</dbReference>
<organism evidence="3 4">
    <name type="scientific">Chromobacterium aquaticum</name>
    <dbReference type="NCBI Taxonomy" id="467180"/>
    <lineage>
        <taxon>Bacteria</taxon>
        <taxon>Pseudomonadati</taxon>
        <taxon>Pseudomonadota</taxon>
        <taxon>Betaproteobacteria</taxon>
        <taxon>Neisseriales</taxon>
        <taxon>Chromobacteriaceae</taxon>
        <taxon>Chromobacterium</taxon>
    </lineage>
</organism>
<dbReference type="Pfam" id="PF01551">
    <property type="entry name" value="Peptidase_M23"/>
    <property type="match status" value="1"/>
</dbReference>
<feature type="compositionally biased region" description="Basic and acidic residues" evidence="1">
    <location>
        <begin position="17"/>
        <end position="34"/>
    </location>
</feature>
<feature type="region of interest" description="Disordered" evidence="1">
    <location>
        <begin position="1"/>
        <end position="38"/>
    </location>
</feature>
<gene>
    <name evidence="3" type="ORF">ACFO0R_06645</name>
</gene>
<keyword evidence="4" id="KW-1185">Reference proteome</keyword>
<proteinExistence type="predicted"/>
<feature type="domain" description="M23ase beta-sheet core" evidence="2">
    <location>
        <begin position="30"/>
        <end position="125"/>
    </location>
</feature>
<feature type="compositionally biased region" description="Polar residues" evidence="1">
    <location>
        <begin position="557"/>
        <end position="572"/>
    </location>
</feature>
<dbReference type="EMBL" id="JBHSEK010000003">
    <property type="protein sequence ID" value="MFC4489293.1"/>
    <property type="molecule type" value="Genomic_DNA"/>
</dbReference>
<dbReference type="PANTHER" id="PTHR21666:SF270">
    <property type="entry name" value="MUREIN HYDROLASE ACTIVATOR ENVC"/>
    <property type="match status" value="1"/>
</dbReference>
<dbReference type="InterPro" id="IPR011055">
    <property type="entry name" value="Dup_hybrid_motif"/>
</dbReference>